<keyword evidence="2" id="KW-1185">Reference proteome</keyword>
<name>A0A3M6UC86_POCDA</name>
<evidence type="ECO:0000313" key="2">
    <source>
        <dbReference type="Proteomes" id="UP000275408"/>
    </source>
</evidence>
<dbReference type="AlphaFoldDB" id="A0A3M6UC86"/>
<reference evidence="1 2" key="1">
    <citation type="journal article" date="2018" name="Sci. Rep.">
        <title>Comparative analysis of the Pocillopora damicornis genome highlights role of immune system in coral evolution.</title>
        <authorList>
            <person name="Cunning R."/>
            <person name="Bay R.A."/>
            <person name="Gillette P."/>
            <person name="Baker A.C."/>
            <person name="Traylor-Knowles N."/>
        </authorList>
    </citation>
    <scope>NUCLEOTIDE SEQUENCE [LARGE SCALE GENOMIC DNA]</scope>
    <source>
        <strain evidence="1">RSMAS</strain>
        <tissue evidence="1">Whole animal</tissue>
    </source>
</reference>
<sequence>MDCPKYILELFQQRRVIIIYQHQTFNLWKTFYQISRALFMAQITGKCTTQCNLNSFKRQIKKMDLENFLLSRCPTSCFFFVILKI</sequence>
<protein>
    <submittedName>
        <fullName evidence="1">Uncharacterized protein</fullName>
    </submittedName>
</protein>
<gene>
    <name evidence="1" type="ORF">pdam_00004697</name>
</gene>
<dbReference type="EMBL" id="RCHS01001807">
    <property type="protein sequence ID" value="RMX51261.1"/>
    <property type="molecule type" value="Genomic_DNA"/>
</dbReference>
<comment type="caution">
    <text evidence="1">The sequence shown here is derived from an EMBL/GenBank/DDBJ whole genome shotgun (WGS) entry which is preliminary data.</text>
</comment>
<evidence type="ECO:0000313" key="1">
    <source>
        <dbReference type="EMBL" id="RMX51261.1"/>
    </source>
</evidence>
<organism evidence="1 2">
    <name type="scientific">Pocillopora damicornis</name>
    <name type="common">Cauliflower coral</name>
    <name type="synonym">Millepora damicornis</name>
    <dbReference type="NCBI Taxonomy" id="46731"/>
    <lineage>
        <taxon>Eukaryota</taxon>
        <taxon>Metazoa</taxon>
        <taxon>Cnidaria</taxon>
        <taxon>Anthozoa</taxon>
        <taxon>Hexacorallia</taxon>
        <taxon>Scleractinia</taxon>
        <taxon>Astrocoeniina</taxon>
        <taxon>Pocilloporidae</taxon>
        <taxon>Pocillopora</taxon>
    </lineage>
</organism>
<dbReference type="Proteomes" id="UP000275408">
    <property type="component" value="Unassembled WGS sequence"/>
</dbReference>
<proteinExistence type="predicted"/>
<accession>A0A3M6UC86</accession>